<dbReference type="PANTHER" id="PTHR37528">
    <property type="entry name" value="UPF0149 PROTEIN YGFB"/>
    <property type="match status" value="1"/>
</dbReference>
<dbReference type="InterPro" id="IPR011978">
    <property type="entry name" value="YgfB-like"/>
</dbReference>
<evidence type="ECO:0000313" key="2">
    <source>
        <dbReference type="EMBL" id="BCD98895.1"/>
    </source>
</evidence>
<dbReference type="SUPFAM" id="SSF101327">
    <property type="entry name" value="YgfB-like"/>
    <property type="match status" value="1"/>
</dbReference>
<dbReference type="PANTHER" id="PTHR37528:SF1">
    <property type="entry name" value="UPF0149 PROTEIN YGFB"/>
    <property type="match status" value="1"/>
</dbReference>
<reference evidence="2 3" key="1">
    <citation type="journal article" date="2022" name="IScience">
        <title>An ultrasensitive nanofiber-based assay for enzymatic hydrolysis and deep-sea microbial degradation of cellulose.</title>
        <authorList>
            <person name="Tsudome M."/>
            <person name="Tachioka M."/>
            <person name="Miyazaki M."/>
            <person name="Uchimura K."/>
            <person name="Tsuda M."/>
            <person name="Takaki Y."/>
            <person name="Deguchi S."/>
        </authorList>
    </citation>
    <scope>NUCLEOTIDE SEQUENCE [LARGE SCALE GENOMIC DNA]</scope>
    <source>
        <strain evidence="2 3">GE09</strain>
    </source>
</reference>
<dbReference type="AlphaFoldDB" id="A0AAN2BLD0"/>
<evidence type="ECO:0008006" key="4">
    <source>
        <dbReference type="Google" id="ProtNLM"/>
    </source>
</evidence>
<protein>
    <recommendedName>
        <fullName evidence="4">YecA family protein</fullName>
    </recommendedName>
</protein>
<evidence type="ECO:0000256" key="1">
    <source>
        <dbReference type="ARBA" id="ARBA00038308"/>
    </source>
</evidence>
<dbReference type="Proteomes" id="UP001320119">
    <property type="component" value="Chromosome"/>
</dbReference>
<accession>A0AAN2BLD0</accession>
<proteinExistence type="inferred from homology"/>
<keyword evidence="3" id="KW-1185">Reference proteome</keyword>
<dbReference type="Pfam" id="PF03695">
    <property type="entry name" value="UPF0149"/>
    <property type="match status" value="1"/>
</dbReference>
<comment type="similarity">
    <text evidence="1">Belongs to the UPF0149 family.</text>
</comment>
<dbReference type="KEGG" id="marq:MARGE09_P3096"/>
<evidence type="ECO:0000313" key="3">
    <source>
        <dbReference type="Proteomes" id="UP001320119"/>
    </source>
</evidence>
<organism evidence="2 3">
    <name type="scientific">Marinagarivorans cellulosilyticus</name>
    <dbReference type="NCBI Taxonomy" id="2721545"/>
    <lineage>
        <taxon>Bacteria</taxon>
        <taxon>Pseudomonadati</taxon>
        <taxon>Pseudomonadota</taxon>
        <taxon>Gammaproteobacteria</taxon>
        <taxon>Cellvibrionales</taxon>
        <taxon>Cellvibrionaceae</taxon>
        <taxon>Marinagarivorans</taxon>
    </lineage>
</organism>
<dbReference type="EMBL" id="AP023086">
    <property type="protein sequence ID" value="BCD98895.1"/>
    <property type="molecule type" value="Genomic_DNA"/>
</dbReference>
<name>A0AAN2BLD0_9GAMM</name>
<dbReference type="GO" id="GO:0005829">
    <property type="term" value="C:cytosol"/>
    <property type="evidence" value="ECO:0007669"/>
    <property type="project" value="TreeGrafter"/>
</dbReference>
<sequence>MSDLDAIHSWEHWREFLFRLGAISSPADLQGFASGLLAGGAALDVEKWLALAEEFMDLPEPVTQMESREALAAYWILAQRSIADSDYGFRLLLPDDAVSMSLRAEALGQWSQSFLAGLGLSECNTDMLDEDGTDMLTTLAEIAQIDIDLEASDENEGLYTELCEFVRIAAMYLYQHNQPSSDAGGSEDVSASLH</sequence>
<dbReference type="RefSeq" id="WP_236983581.1">
    <property type="nucleotide sequence ID" value="NZ_AP023086.1"/>
</dbReference>
<gene>
    <name evidence="2" type="ORF">MARGE09_P3096</name>
</gene>
<dbReference type="InterPro" id="IPR036255">
    <property type="entry name" value="YgfB-like_sf"/>
</dbReference>
<dbReference type="Gene3D" id="1.20.120.740">
    <property type="entry name" value="YgfB uncharacterised protein family UPF0149, PF03695"/>
    <property type="match status" value="1"/>
</dbReference>